<dbReference type="EMBL" id="CAJOBC010090298">
    <property type="protein sequence ID" value="CAF4389484.1"/>
    <property type="molecule type" value="Genomic_DNA"/>
</dbReference>
<dbReference type="SUPFAM" id="SSF48452">
    <property type="entry name" value="TPR-like"/>
    <property type="match status" value="1"/>
</dbReference>
<protein>
    <submittedName>
        <fullName evidence="1">Uncharacterized protein</fullName>
    </submittedName>
</protein>
<accession>A0A815VGP7</accession>
<dbReference type="Pfam" id="PF13424">
    <property type="entry name" value="TPR_12"/>
    <property type="match status" value="1"/>
</dbReference>
<dbReference type="InterPro" id="IPR011990">
    <property type="entry name" value="TPR-like_helical_dom_sf"/>
</dbReference>
<evidence type="ECO:0000313" key="1">
    <source>
        <dbReference type="EMBL" id="CAF1530278.1"/>
    </source>
</evidence>
<evidence type="ECO:0000313" key="3">
    <source>
        <dbReference type="Proteomes" id="UP000663829"/>
    </source>
</evidence>
<proteinExistence type="predicted"/>
<reference evidence="1" key="1">
    <citation type="submission" date="2021-02" db="EMBL/GenBank/DDBJ databases">
        <authorList>
            <person name="Nowell W R."/>
        </authorList>
    </citation>
    <scope>NUCLEOTIDE SEQUENCE</scope>
</reference>
<organism evidence="1 3">
    <name type="scientific">Didymodactylos carnosus</name>
    <dbReference type="NCBI Taxonomy" id="1234261"/>
    <lineage>
        <taxon>Eukaryota</taxon>
        <taxon>Metazoa</taxon>
        <taxon>Spiralia</taxon>
        <taxon>Gnathifera</taxon>
        <taxon>Rotifera</taxon>
        <taxon>Eurotatoria</taxon>
        <taxon>Bdelloidea</taxon>
        <taxon>Philodinida</taxon>
        <taxon>Philodinidae</taxon>
        <taxon>Didymodactylos</taxon>
    </lineage>
</organism>
<sequence>MSCSMRERHYGVSSLLCNEDDQAIKEMYEHQKKNVGGGDQKASLLSLARVLFEMGELEKAKQYYTRVLDELNDDDDGNVALCHERLGEVSAEQGECDVALDHLNEAVKLYKKFQHAQDSRHCSLLLRDRLRL</sequence>
<dbReference type="Proteomes" id="UP000681722">
    <property type="component" value="Unassembled WGS sequence"/>
</dbReference>
<dbReference type="OrthoDB" id="5587616at2759"/>
<dbReference type="Gene3D" id="1.25.40.10">
    <property type="entry name" value="Tetratricopeptide repeat domain"/>
    <property type="match status" value="1"/>
</dbReference>
<evidence type="ECO:0000313" key="2">
    <source>
        <dbReference type="EMBL" id="CAF4389484.1"/>
    </source>
</evidence>
<dbReference type="SMART" id="SM00028">
    <property type="entry name" value="TPR"/>
    <property type="match status" value="2"/>
</dbReference>
<dbReference type="InterPro" id="IPR019734">
    <property type="entry name" value="TPR_rpt"/>
</dbReference>
<dbReference type="Proteomes" id="UP000663829">
    <property type="component" value="Unassembled WGS sequence"/>
</dbReference>
<comment type="caution">
    <text evidence="1">The sequence shown here is derived from an EMBL/GenBank/DDBJ whole genome shotgun (WGS) entry which is preliminary data.</text>
</comment>
<name>A0A815VGP7_9BILA</name>
<gene>
    <name evidence="1" type="ORF">GPM918_LOCUS38008</name>
    <name evidence="2" type="ORF">SRO942_LOCUS38801</name>
</gene>
<dbReference type="AlphaFoldDB" id="A0A815VGP7"/>
<keyword evidence="3" id="KW-1185">Reference proteome</keyword>
<dbReference type="EMBL" id="CAJNOQ010024716">
    <property type="protein sequence ID" value="CAF1530278.1"/>
    <property type="molecule type" value="Genomic_DNA"/>
</dbReference>